<sequence length="79" mass="9113">IFVNDFVYTAADILVQDERKNDLTIEQNFDYSFIGGIQKLRVYDRAFTSQEILHNALIEAEADPTKNMLVSKGGRIIYR</sequence>
<dbReference type="EMBL" id="BARS01046471">
    <property type="protein sequence ID" value="GAG29784.1"/>
    <property type="molecule type" value="Genomic_DNA"/>
</dbReference>
<feature type="non-terminal residue" evidence="1">
    <location>
        <position position="1"/>
    </location>
</feature>
<name>X0WFN1_9ZZZZ</name>
<comment type="caution">
    <text evidence="1">The sequence shown here is derived from an EMBL/GenBank/DDBJ whole genome shotgun (WGS) entry which is preliminary data.</text>
</comment>
<accession>X0WFN1</accession>
<protein>
    <recommendedName>
        <fullName evidence="2">LamG-like jellyroll fold domain-containing protein</fullName>
    </recommendedName>
</protein>
<proteinExistence type="predicted"/>
<reference evidence="1" key="1">
    <citation type="journal article" date="2014" name="Front. Microbiol.">
        <title>High frequency of phylogenetically diverse reductive dehalogenase-homologous genes in deep subseafloor sedimentary metagenomes.</title>
        <authorList>
            <person name="Kawai M."/>
            <person name="Futagami T."/>
            <person name="Toyoda A."/>
            <person name="Takaki Y."/>
            <person name="Nishi S."/>
            <person name="Hori S."/>
            <person name="Arai W."/>
            <person name="Tsubouchi T."/>
            <person name="Morono Y."/>
            <person name="Uchiyama I."/>
            <person name="Ito T."/>
            <person name="Fujiyama A."/>
            <person name="Inagaki F."/>
            <person name="Takami H."/>
        </authorList>
    </citation>
    <scope>NUCLEOTIDE SEQUENCE</scope>
    <source>
        <strain evidence="1">Expedition CK06-06</strain>
    </source>
</reference>
<dbReference type="AlphaFoldDB" id="X0WFN1"/>
<organism evidence="1">
    <name type="scientific">marine sediment metagenome</name>
    <dbReference type="NCBI Taxonomy" id="412755"/>
    <lineage>
        <taxon>unclassified sequences</taxon>
        <taxon>metagenomes</taxon>
        <taxon>ecological metagenomes</taxon>
    </lineage>
</organism>
<evidence type="ECO:0000313" key="1">
    <source>
        <dbReference type="EMBL" id="GAG29784.1"/>
    </source>
</evidence>
<gene>
    <name evidence="1" type="ORF">S01H1_69954</name>
</gene>
<evidence type="ECO:0008006" key="2">
    <source>
        <dbReference type="Google" id="ProtNLM"/>
    </source>
</evidence>